<evidence type="ECO:0000313" key="5">
    <source>
        <dbReference type="EMBL" id="MBK1875255.1"/>
    </source>
</evidence>
<dbReference type="Pfam" id="PF00294">
    <property type="entry name" value="PfkB"/>
    <property type="match status" value="1"/>
</dbReference>
<dbReference type="Proteomes" id="UP000617628">
    <property type="component" value="Unassembled WGS sequence"/>
</dbReference>
<proteinExistence type="inferred from homology"/>
<dbReference type="CDD" id="cd01166">
    <property type="entry name" value="KdgK"/>
    <property type="match status" value="1"/>
</dbReference>
<protein>
    <submittedName>
        <fullName evidence="5">Sugar kinase</fullName>
    </submittedName>
</protein>
<dbReference type="AlphaFoldDB" id="A0A934VNY7"/>
<dbReference type="Gene3D" id="3.40.1190.20">
    <property type="match status" value="1"/>
</dbReference>
<keyword evidence="6" id="KW-1185">Reference proteome</keyword>
<dbReference type="PANTHER" id="PTHR43320">
    <property type="entry name" value="SUGAR KINASE"/>
    <property type="match status" value="1"/>
</dbReference>
<dbReference type="GO" id="GO:0016301">
    <property type="term" value="F:kinase activity"/>
    <property type="evidence" value="ECO:0007669"/>
    <property type="project" value="UniProtKB-KW"/>
</dbReference>
<evidence type="ECO:0000256" key="1">
    <source>
        <dbReference type="ARBA" id="ARBA00010688"/>
    </source>
</evidence>
<name>A0A934VNY7_9BACT</name>
<dbReference type="RefSeq" id="WP_200353472.1">
    <property type="nucleotide sequence ID" value="NZ_JAENIL010000001.1"/>
</dbReference>
<comment type="similarity">
    <text evidence="1">Belongs to the carbohydrate kinase PfkB family.</text>
</comment>
<dbReference type="EMBL" id="JAENIL010000001">
    <property type="protein sequence ID" value="MBK1875255.1"/>
    <property type="molecule type" value="Genomic_DNA"/>
</dbReference>
<dbReference type="InterPro" id="IPR011611">
    <property type="entry name" value="PfkB_dom"/>
</dbReference>
<evidence type="ECO:0000256" key="3">
    <source>
        <dbReference type="ARBA" id="ARBA00022777"/>
    </source>
</evidence>
<feature type="domain" description="Carbohydrate kinase PfkB" evidence="4">
    <location>
        <begin position="26"/>
        <end position="334"/>
    </location>
</feature>
<evidence type="ECO:0000313" key="6">
    <source>
        <dbReference type="Proteomes" id="UP000617628"/>
    </source>
</evidence>
<dbReference type="SUPFAM" id="SSF53613">
    <property type="entry name" value="Ribokinase-like"/>
    <property type="match status" value="1"/>
</dbReference>
<dbReference type="InterPro" id="IPR029056">
    <property type="entry name" value="Ribokinase-like"/>
</dbReference>
<organism evidence="5 6">
    <name type="scientific">Pelagicoccus mobilis</name>
    <dbReference type="NCBI Taxonomy" id="415221"/>
    <lineage>
        <taxon>Bacteria</taxon>
        <taxon>Pseudomonadati</taxon>
        <taxon>Verrucomicrobiota</taxon>
        <taxon>Opitutia</taxon>
        <taxon>Puniceicoccales</taxon>
        <taxon>Pelagicoccaceae</taxon>
        <taxon>Pelagicoccus</taxon>
    </lineage>
</organism>
<evidence type="ECO:0000256" key="2">
    <source>
        <dbReference type="ARBA" id="ARBA00022679"/>
    </source>
</evidence>
<dbReference type="InterPro" id="IPR052700">
    <property type="entry name" value="Carb_kinase_PfkB-like"/>
</dbReference>
<reference evidence="5" key="1">
    <citation type="submission" date="2021-01" db="EMBL/GenBank/DDBJ databases">
        <title>Modified the classification status of verrucomicrobia.</title>
        <authorList>
            <person name="Feng X."/>
        </authorList>
    </citation>
    <scope>NUCLEOTIDE SEQUENCE</scope>
    <source>
        <strain evidence="5">KCTC 13126</strain>
    </source>
</reference>
<comment type="caution">
    <text evidence="5">The sequence shown here is derived from an EMBL/GenBank/DDBJ whole genome shotgun (WGS) entry which is preliminary data.</text>
</comment>
<evidence type="ECO:0000259" key="4">
    <source>
        <dbReference type="Pfam" id="PF00294"/>
    </source>
</evidence>
<accession>A0A934VNY7</accession>
<keyword evidence="3 5" id="KW-0418">Kinase</keyword>
<keyword evidence="2" id="KW-0808">Transferase</keyword>
<gene>
    <name evidence="5" type="ORF">JIN87_00175</name>
</gene>
<dbReference type="PANTHER" id="PTHR43320:SF2">
    <property type="entry name" value="2-DEHYDRO-3-DEOXYGLUCONOKINASE_2-DEHYDRO-3-DEOXYGALACTONOKINASE"/>
    <property type="match status" value="1"/>
</dbReference>
<sequence length="363" mass="39052">MSTIVTFGEVMGRVCPPGFKRFRQAMPGDLNLTFAGAEANVASSISMLGAEARFVTALPVNDITTACKGTLEGLGVDTSYIVDSDEGRLGLYFVEAGANQRPSRVIYDRDHSAVSMTGPDAYDWDGILDGAKWFHTTGITPSLSAQSAETTIEAVKRAKAAGLQVSCDLNFRNKLWKWKPGSSAKELAQETMRQVLPYVDVVIGNEEDAADVLGIHAENTDIHGGKIDAAKYTDVARKITEQFPNVSKVAITLRESISASHNNWGAMLYIKSEDKAYFAPLDGQEYSPYEIRNIVDRVGGGDSFGAGLIFALNTPELSGAQDAIAFAVASSCLAHSIYGDFNFTTRSEVEALLKQGGSGRVVR</sequence>